<dbReference type="EMBL" id="BJVQ01000027">
    <property type="protein sequence ID" value="GEL47012.1"/>
    <property type="molecule type" value="Genomic_DNA"/>
</dbReference>
<dbReference type="OrthoDB" id="3240216at2"/>
<evidence type="ECO:0000259" key="3">
    <source>
        <dbReference type="Pfam" id="PF12089"/>
    </source>
</evidence>
<evidence type="ECO:0000313" key="6">
    <source>
        <dbReference type="Proteomes" id="UP000321723"/>
    </source>
</evidence>
<keyword evidence="6" id="KW-1185">Reference proteome</keyword>
<feature type="domain" description="DUF3566" evidence="3">
    <location>
        <begin position="113"/>
        <end position="229"/>
    </location>
</feature>
<reference evidence="4 6" key="1">
    <citation type="submission" date="2019-07" db="EMBL/GenBank/DDBJ databases">
        <title>Whole genome shotgun sequence of Cellulomonas hominis NBRC 16055.</title>
        <authorList>
            <person name="Hosoyama A."/>
            <person name="Uohara A."/>
            <person name="Ohji S."/>
            <person name="Ichikawa N."/>
        </authorList>
    </citation>
    <scope>NUCLEOTIDE SEQUENCE [LARGE SCALE GENOMIC DNA]</scope>
    <source>
        <strain evidence="4 6">NBRC 16055</strain>
    </source>
</reference>
<evidence type="ECO:0000313" key="5">
    <source>
        <dbReference type="EMBL" id="MBB5472917.1"/>
    </source>
</evidence>
<feature type="transmembrane region" description="Helical" evidence="2">
    <location>
        <begin position="187"/>
        <end position="213"/>
    </location>
</feature>
<dbReference type="AlphaFoldDB" id="A0A511FCV4"/>
<dbReference type="Pfam" id="PF12089">
    <property type="entry name" value="DUF3566"/>
    <property type="match status" value="1"/>
</dbReference>
<feature type="transmembrane region" description="Helical" evidence="2">
    <location>
        <begin position="131"/>
        <end position="154"/>
    </location>
</feature>
<dbReference type="EMBL" id="JACHDN010000001">
    <property type="protein sequence ID" value="MBB5472917.1"/>
    <property type="molecule type" value="Genomic_DNA"/>
</dbReference>
<organism evidence="4 6">
    <name type="scientific">Cellulomonas hominis</name>
    <dbReference type="NCBI Taxonomy" id="156981"/>
    <lineage>
        <taxon>Bacteria</taxon>
        <taxon>Bacillati</taxon>
        <taxon>Actinomycetota</taxon>
        <taxon>Actinomycetes</taxon>
        <taxon>Micrococcales</taxon>
        <taxon>Cellulomonadaceae</taxon>
        <taxon>Cellulomonas</taxon>
    </lineage>
</organism>
<evidence type="ECO:0000313" key="4">
    <source>
        <dbReference type="EMBL" id="GEL47012.1"/>
    </source>
</evidence>
<name>A0A511FCV4_9CELL</name>
<dbReference type="RefSeq" id="WP_146837737.1">
    <property type="nucleotide sequence ID" value="NZ_BJVQ01000027.1"/>
</dbReference>
<evidence type="ECO:0000256" key="1">
    <source>
        <dbReference type="SAM" id="MobiDB-lite"/>
    </source>
</evidence>
<reference evidence="5 7" key="2">
    <citation type="submission" date="2020-08" db="EMBL/GenBank/DDBJ databases">
        <title>Sequencing the genomes of 1000 actinobacteria strains.</title>
        <authorList>
            <person name="Klenk H.-P."/>
        </authorList>
    </citation>
    <scope>NUCLEOTIDE SEQUENCE [LARGE SCALE GENOMIC DNA]</scope>
    <source>
        <strain evidence="5 7">DSM 9581</strain>
    </source>
</reference>
<dbReference type="InterPro" id="IPR021949">
    <property type="entry name" value="DUF3566_TM"/>
</dbReference>
<keyword evidence="2" id="KW-0812">Transmembrane</keyword>
<feature type="region of interest" description="Disordered" evidence="1">
    <location>
        <begin position="1"/>
        <end position="113"/>
    </location>
</feature>
<keyword evidence="2" id="KW-0472">Membrane</keyword>
<sequence>MSDTPPSIPPRKGGDATDKPSGGARTTTDSAKRGAGTATAATPAATSAPAAGKGAPASSGSASAPAQAAPAPSGAPVGSSAAPKPATSPRPAGDTPAPRPAATGTGGLTGTGPRRVRLAVSRVDPWSVMKLSFLISVAIGIMVVVASAVVWLTLDGLEVFARLDGLITEILADSNFDLMDYVQFDRVISVATLVAVLDVFLITALSTIGAFLYNITAALVGGVHVTMTDE</sequence>
<comment type="caution">
    <text evidence="4">The sequence shown here is derived from an EMBL/GenBank/DDBJ whole genome shotgun (WGS) entry which is preliminary data.</text>
</comment>
<evidence type="ECO:0000313" key="7">
    <source>
        <dbReference type="Proteomes" id="UP000564629"/>
    </source>
</evidence>
<protein>
    <recommendedName>
        <fullName evidence="3">DUF3566 domain-containing protein</fullName>
    </recommendedName>
</protein>
<keyword evidence="2" id="KW-1133">Transmembrane helix</keyword>
<evidence type="ECO:0000256" key="2">
    <source>
        <dbReference type="SAM" id="Phobius"/>
    </source>
</evidence>
<feature type="compositionally biased region" description="Low complexity" evidence="1">
    <location>
        <begin position="33"/>
        <end position="103"/>
    </location>
</feature>
<accession>A0A511FCV4</accession>
<proteinExistence type="predicted"/>
<dbReference type="Proteomes" id="UP000564629">
    <property type="component" value="Unassembled WGS sequence"/>
</dbReference>
<gene>
    <name evidence="4" type="ORF">CHO01_21280</name>
    <name evidence="5" type="ORF">HNR08_001653</name>
</gene>
<dbReference type="Proteomes" id="UP000321723">
    <property type="component" value="Unassembled WGS sequence"/>
</dbReference>